<evidence type="ECO:0000313" key="3">
    <source>
        <dbReference type="EMBL" id="RMW51739.1"/>
    </source>
</evidence>
<proteinExistence type="predicted"/>
<dbReference type="EMBL" id="RDCJ01000020">
    <property type="protein sequence ID" value="RMW51739.1"/>
    <property type="molecule type" value="Genomic_DNA"/>
</dbReference>
<dbReference type="PANTHER" id="PTHR46558:SF14">
    <property type="entry name" value="HTH-TYPE TRANSCRIPTIONAL REGULATOR ANSR"/>
    <property type="match status" value="1"/>
</dbReference>
<dbReference type="AlphaFoldDB" id="A0ABD7IVF7"/>
<dbReference type="InterPro" id="IPR010982">
    <property type="entry name" value="Lambda_DNA-bd_dom_sf"/>
</dbReference>
<organism evidence="3 4">
    <name type="scientific">Lactiplantibacillus pentosus</name>
    <name type="common">Lactobacillus pentosus</name>
    <dbReference type="NCBI Taxonomy" id="1589"/>
    <lineage>
        <taxon>Bacteria</taxon>
        <taxon>Bacillati</taxon>
        <taxon>Bacillota</taxon>
        <taxon>Bacilli</taxon>
        <taxon>Lactobacillales</taxon>
        <taxon>Lactobacillaceae</taxon>
        <taxon>Lactiplantibacillus</taxon>
    </lineage>
</organism>
<dbReference type="SUPFAM" id="SSF47413">
    <property type="entry name" value="lambda repressor-like DNA-binding domains"/>
    <property type="match status" value="1"/>
</dbReference>
<feature type="domain" description="HTH cro/C1-type" evidence="2">
    <location>
        <begin position="6"/>
        <end position="60"/>
    </location>
</feature>
<dbReference type="RefSeq" id="WP_063491280.1">
    <property type="nucleotide sequence ID" value="NZ_RDCJ01000020.1"/>
</dbReference>
<dbReference type="Proteomes" id="UP000276249">
    <property type="component" value="Unassembled WGS sequence"/>
</dbReference>
<dbReference type="Pfam" id="PF01381">
    <property type="entry name" value="HTH_3"/>
    <property type="match status" value="1"/>
</dbReference>
<comment type="caution">
    <text evidence="3">The sequence shown here is derived from an EMBL/GenBank/DDBJ whole genome shotgun (WGS) entry which is preliminary data.</text>
</comment>
<keyword evidence="1" id="KW-0238">DNA-binding</keyword>
<dbReference type="InterPro" id="IPR010916">
    <property type="entry name" value="TonB_box_CS"/>
</dbReference>
<evidence type="ECO:0000313" key="4">
    <source>
        <dbReference type="Proteomes" id="UP000276249"/>
    </source>
</evidence>
<evidence type="ECO:0000259" key="2">
    <source>
        <dbReference type="PROSITE" id="PS50943"/>
    </source>
</evidence>
<accession>A0ABD7IVF7</accession>
<evidence type="ECO:0000256" key="1">
    <source>
        <dbReference type="ARBA" id="ARBA00023125"/>
    </source>
</evidence>
<name>A0ABD7IVF7_LACPE</name>
<protein>
    <submittedName>
        <fullName evidence="3">XRE family transcriptional regulator</fullName>
    </submittedName>
</protein>
<reference evidence="3 4" key="1">
    <citation type="submission" date="2018-10" db="EMBL/GenBank/DDBJ databases">
        <title>Genome sequences of five Lactobacillus pentosus strains isolated from brines of traditionally fermented spanish-style green table olives and differences between them.</title>
        <authorList>
            <person name="Jimenez Diaz R."/>
        </authorList>
    </citation>
    <scope>NUCLEOTIDE SEQUENCE [LARGE SCALE GENOMIC DNA]</scope>
    <source>
        <strain evidence="3 4">IG10</strain>
    </source>
</reference>
<dbReference type="Gene3D" id="1.10.260.40">
    <property type="entry name" value="lambda repressor-like DNA-binding domains"/>
    <property type="match status" value="1"/>
</dbReference>
<dbReference type="SMART" id="SM00530">
    <property type="entry name" value="HTH_XRE"/>
    <property type="match status" value="1"/>
</dbReference>
<dbReference type="CDD" id="cd00093">
    <property type="entry name" value="HTH_XRE"/>
    <property type="match status" value="1"/>
</dbReference>
<dbReference type="GO" id="GO:0003677">
    <property type="term" value="F:DNA binding"/>
    <property type="evidence" value="ECO:0007669"/>
    <property type="project" value="UniProtKB-KW"/>
</dbReference>
<dbReference type="PROSITE" id="PS00430">
    <property type="entry name" value="TONB_DEPENDENT_REC_1"/>
    <property type="match status" value="1"/>
</dbReference>
<dbReference type="PANTHER" id="PTHR46558">
    <property type="entry name" value="TRACRIPTIONAL REGULATORY PROTEIN-RELATED-RELATED"/>
    <property type="match status" value="1"/>
</dbReference>
<sequence>MFSERLKLLRQENNWTQKDLADRINVSAKTIGAWERGTREPPMDTITVFANIFDVSTDYLLGTSNSRKESSNEIDLGEQIEDKNKILKYQGRPIPEEDLNLILRLLKSGKDDDAE</sequence>
<dbReference type="InterPro" id="IPR001387">
    <property type="entry name" value="Cro/C1-type_HTH"/>
</dbReference>
<dbReference type="PROSITE" id="PS50943">
    <property type="entry name" value="HTH_CROC1"/>
    <property type="match status" value="1"/>
</dbReference>
<gene>
    <name evidence="3" type="ORF">D6U18_01605</name>
</gene>